<dbReference type="Pfam" id="PF02836">
    <property type="entry name" value="Glyco_hydro_2_C"/>
    <property type="match status" value="1"/>
</dbReference>
<dbReference type="InterPro" id="IPR004199">
    <property type="entry name" value="B-gal_small/dom_5"/>
</dbReference>
<dbReference type="AlphaFoldDB" id="A0AA96LGP7"/>
<comment type="similarity">
    <text evidence="2 8">Belongs to the glycosyl hydrolase 2 family.</text>
</comment>
<keyword evidence="11" id="KW-1185">Reference proteome</keyword>
<dbReference type="SUPFAM" id="SSF51445">
    <property type="entry name" value="(Trans)glycosidases"/>
    <property type="match status" value="1"/>
</dbReference>
<evidence type="ECO:0000256" key="3">
    <source>
        <dbReference type="ARBA" id="ARBA00012756"/>
    </source>
</evidence>
<dbReference type="Pfam" id="PF02837">
    <property type="entry name" value="Glyco_hydro_2_N"/>
    <property type="match status" value="1"/>
</dbReference>
<protein>
    <recommendedName>
        <fullName evidence="4 8">Beta-galactosidase</fullName>
        <ecNumber evidence="3 8">3.2.1.23</ecNumber>
    </recommendedName>
    <alternativeName>
        <fullName evidence="7 8">Lactase</fullName>
    </alternativeName>
</protein>
<dbReference type="Gene3D" id="2.60.40.10">
    <property type="entry name" value="Immunoglobulins"/>
    <property type="match status" value="2"/>
</dbReference>
<dbReference type="EC" id="3.2.1.23" evidence="3 8"/>
<dbReference type="InterPro" id="IPR032312">
    <property type="entry name" value="LacZ_4"/>
</dbReference>
<dbReference type="Pfam" id="PF16353">
    <property type="entry name" value="LacZ_4"/>
    <property type="match status" value="1"/>
</dbReference>
<dbReference type="KEGG" id="paun:MJA45_11455"/>
<dbReference type="Pfam" id="PF00703">
    <property type="entry name" value="Glyco_hydro_2"/>
    <property type="match status" value="1"/>
</dbReference>
<dbReference type="Gene3D" id="2.60.120.260">
    <property type="entry name" value="Galactose-binding domain-like"/>
    <property type="match status" value="1"/>
</dbReference>
<dbReference type="InterPro" id="IPR036156">
    <property type="entry name" value="Beta-gal/glucu_dom_sf"/>
</dbReference>
<dbReference type="PANTHER" id="PTHR46323">
    <property type="entry name" value="BETA-GALACTOSIDASE"/>
    <property type="match status" value="1"/>
</dbReference>
<evidence type="ECO:0000256" key="6">
    <source>
        <dbReference type="ARBA" id="ARBA00023295"/>
    </source>
</evidence>
<dbReference type="InterPro" id="IPR006102">
    <property type="entry name" value="Ig-like_GH2"/>
</dbReference>
<evidence type="ECO:0000259" key="9">
    <source>
        <dbReference type="SMART" id="SM01038"/>
    </source>
</evidence>
<dbReference type="InterPro" id="IPR023230">
    <property type="entry name" value="Glyco_hydro_2_CS"/>
</dbReference>
<proteinExistence type="inferred from homology"/>
<dbReference type="PANTHER" id="PTHR46323:SF2">
    <property type="entry name" value="BETA-GALACTOSIDASE"/>
    <property type="match status" value="1"/>
</dbReference>
<dbReference type="Gene3D" id="2.70.98.10">
    <property type="match status" value="1"/>
</dbReference>
<dbReference type="SUPFAM" id="SSF49303">
    <property type="entry name" value="beta-Galactosidase/glucuronidase domain"/>
    <property type="match status" value="2"/>
</dbReference>
<dbReference type="InterPro" id="IPR006103">
    <property type="entry name" value="Glyco_hydro_2_cat"/>
</dbReference>
<dbReference type="GO" id="GO:0004565">
    <property type="term" value="F:beta-galactosidase activity"/>
    <property type="evidence" value="ECO:0007669"/>
    <property type="project" value="UniProtKB-EC"/>
</dbReference>
<keyword evidence="6 8" id="KW-0326">Glycosidase</keyword>
<feature type="domain" description="Beta galactosidase small chain/" evidence="9">
    <location>
        <begin position="788"/>
        <end position="1065"/>
    </location>
</feature>
<comment type="catalytic activity">
    <reaction evidence="1 8">
        <text>Hydrolysis of terminal non-reducing beta-D-galactose residues in beta-D-galactosides.</text>
        <dbReference type="EC" id="3.2.1.23"/>
    </reaction>
</comment>
<dbReference type="Gene3D" id="3.20.20.80">
    <property type="entry name" value="Glycosidases"/>
    <property type="match status" value="1"/>
</dbReference>
<evidence type="ECO:0000256" key="7">
    <source>
        <dbReference type="ARBA" id="ARBA00032230"/>
    </source>
</evidence>
<keyword evidence="5 8" id="KW-0378">Hydrolase</keyword>
<dbReference type="GO" id="GO:0030246">
    <property type="term" value="F:carbohydrate binding"/>
    <property type="evidence" value="ECO:0007669"/>
    <property type="project" value="InterPro"/>
</dbReference>
<dbReference type="GO" id="GO:0009341">
    <property type="term" value="C:beta-galactosidase complex"/>
    <property type="evidence" value="ECO:0007669"/>
    <property type="project" value="InterPro"/>
</dbReference>
<dbReference type="InterPro" id="IPR050347">
    <property type="entry name" value="Bact_Beta-galactosidase"/>
</dbReference>
<dbReference type="GO" id="GO:0005990">
    <property type="term" value="P:lactose catabolic process"/>
    <property type="evidence" value="ECO:0007669"/>
    <property type="project" value="TreeGrafter"/>
</dbReference>
<evidence type="ECO:0000256" key="2">
    <source>
        <dbReference type="ARBA" id="ARBA00007401"/>
    </source>
</evidence>
<dbReference type="SMART" id="SM01038">
    <property type="entry name" value="Bgal_small_N"/>
    <property type="match status" value="1"/>
</dbReference>
<evidence type="ECO:0000256" key="5">
    <source>
        <dbReference type="ARBA" id="ARBA00022801"/>
    </source>
</evidence>
<evidence type="ECO:0000313" key="10">
    <source>
        <dbReference type="EMBL" id="WNQ13597.1"/>
    </source>
</evidence>
<organism evidence="10 11">
    <name type="scientific">Paenibacillus aurantius</name>
    <dbReference type="NCBI Taxonomy" id="2918900"/>
    <lineage>
        <taxon>Bacteria</taxon>
        <taxon>Bacillati</taxon>
        <taxon>Bacillota</taxon>
        <taxon>Bacilli</taxon>
        <taxon>Bacillales</taxon>
        <taxon>Paenibacillaceae</taxon>
        <taxon>Paenibacillus</taxon>
    </lineage>
</organism>
<evidence type="ECO:0000256" key="1">
    <source>
        <dbReference type="ARBA" id="ARBA00001412"/>
    </source>
</evidence>
<dbReference type="InterPro" id="IPR014718">
    <property type="entry name" value="GH-type_carb-bd"/>
</dbReference>
<dbReference type="InterPro" id="IPR008979">
    <property type="entry name" value="Galactose-bd-like_sf"/>
</dbReference>
<dbReference type="InterPro" id="IPR017853">
    <property type="entry name" value="GH"/>
</dbReference>
<dbReference type="SUPFAM" id="SSF74650">
    <property type="entry name" value="Galactose mutarotase-like"/>
    <property type="match status" value="1"/>
</dbReference>
<dbReference type="InterPro" id="IPR006104">
    <property type="entry name" value="Glyco_hydro_2_N"/>
</dbReference>
<dbReference type="Pfam" id="PF02929">
    <property type="entry name" value="Bgal_small_N"/>
    <property type="match status" value="1"/>
</dbReference>
<dbReference type="InterPro" id="IPR013783">
    <property type="entry name" value="Ig-like_fold"/>
</dbReference>
<dbReference type="PROSITE" id="PS00719">
    <property type="entry name" value="GLYCOSYL_HYDROL_F2_1"/>
    <property type="match status" value="1"/>
</dbReference>
<gene>
    <name evidence="10" type="ORF">MJA45_11455</name>
</gene>
<dbReference type="Proteomes" id="UP001305702">
    <property type="component" value="Chromosome"/>
</dbReference>
<dbReference type="FunFam" id="3.20.20.80:FF:000018">
    <property type="entry name" value="Beta-galactosidase"/>
    <property type="match status" value="1"/>
</dbReference>
<dbReference type="InterPro" id="IPR011013">
    <property type="entry name" value="Gal_mutarotase_sf_dom"/>
</dbReference>
<evidence type="ECO:0000313" key="11">
    <source>
        <dbReference type="Proteomes" id="UP001305702"/>
    </source>
</evidence>
<dbReference type="RefSeq" id="WP_315607380.1">
    <property type="nucleotide sequence ID" value="NZ_CP130318.1"/>
</dbReference>
<sequence length="1073" mass="120715">MSQLSRRIYPYTNPIPDWENLEVQQRGAEAPRAAAVPYADRESALADDRSLSPYYLLLNGEWKFHYAPSPYDAPERFYEEEYGTEEWAAIPVPSNWQLHGYGSPLYSSSKYPFPVDPPYIPKLNPTGSYVHRFRVPDDWSERSVLLGFDGVDAAFHVWVNGHEVGFGQGSHNRMEFDVTPYIRTGQNKLAVRVYQWSTGSYLEDQDKWRLSGIFRDVYLLGTPKVHIRDVSLRTRLTDSYSKGLLELSVALRNQSGRPLQGGSLRAELLEARLAADAVLEAVTPLAQEKEGESTTRVELTLPAPKLWSAEQPELYTLLLSLLDEKGHTTEVHRYAVGFRDISIQDGQVLVNGHPIIIRGVNRNEFDPDLGYVTTPEAMLRDIVLMKQHNINTVRCSHYPNDERWYELCDRFGLYVIDEADLETHGCVFLGEISRWVNNPDEKTAFESRISEDPAWQEAYLDRVRRLVEQDKNHPSIIVWSLGNESGYGVNHDAMAEWVREADPTRPIHYERAKEALITDIVSSMYPSVDMLRAEGEKREETRPYLMVEFGHAMGNALGNQKEYWDTVYKYPRLCGGLIWEWMDLSVRRRKEDGTQEYTYGGDFGDEPNSGHFCLDGLVFPDRGLKPALLEYKKAIEPVTVTLEDAEIGVIRVRNRYDHVSLEHLAVHWQLYRDGRVVEQGELASLSTPAGGEETVPVPYRTGLAGARAEYWLHLSFTLREETLWAPAGHEIAWADLPLQAPPAAQSASQLAAVEPVAAQPAAVQPVSQPPSVEPSAGLDVEELGRHIHVNASGFAFTFDKLAGRLVSWEHGGVAMLAQGHGPQVNLWRAPVDNDVHLAKQWREAGYHELLTDARSVQVERAADGKSVNIRTELTLGVRGSRSLFAVTQHYTIFVNGELRIETRLEPTKEELPPLPRIGLRFRIPRELESMAWFGRGPHECYADRKDSGKLGLYEGPSAEQFVPYIKPQENGSKADVRWAAFRGKEGAGLLVTGEGAPLGQVGVQPFSIEALGKTRHWTDLTPLEELEVCVDLLQSGIGNHSCGYAPTLPHYLIKPEPTVFTVHLKPGAIPTKE</sequence>
<dbReference type="PRINTS" id="PR00132">
    <property type="entry name" value="GLHYDRLASE2"/>
</dbReference>
<dbReference type="InterPro" id="IPR006101">
    <property type="entry name" value="Glyco_hydro_2"/>
</dbReference>
<dbReference type="SUPFAM" id="SSF49785">
    <property type="entry name" value="Galactose-binding domain-like"/>
    <property type="match status" value="1"/>
</dbReference>
<name>A0AA96LGP7_9BACL</name>
<dbReference type="PROSITE" id="PS00608">
    <property type="entry name" value="GLYCOSYL_HYDROL_F2_2"/>
    <property type="match status" value="1"/>
</dbReference>
<accession>A0AA96LGP7</accession>
<evidence type="ECO:0000256" key="4">
    <source>
        <dbReference type="ARBA" id="ARBA00013303"/>
    </source>
</evidence>
<dbReference type="EMBL" id="CP130318">
    <property type="protein sequence ID" value="WNQ13597.1"/>
    <property type="molecule type" value="Genomic_DNA"/>
</dbReference>
<dbReference type="InterPro" id="IPR023232">
    <property type="entry name" value="Glyco_hydro_2_AS"/>
</dbReference>
<reference evidence="10 11" key="1">
    <citation type="submission" date="2022-02" db="EMBL/GenBank/DDBJ databases">
        <title>Paenibacillus sp. MBLB1776 Whole Genome Shotgun Sequencing.</title>
        <authorList>
            <person name="Hwang C.Y."/>
            <person name="Cho E.-S."/>
            <person name="Seo M.-J."/>
        </authorList>
    </citation>
    <scope>NUCLEOTIDE SEQUENCE [LARGE SCALE GENOMIC DNA]</scope>
    <source>
        <strain evidence="10 11">MBLB1776</strain>
    </source>
</reference>
<evidence type="ECO:0000256" key="8">
    <source>
        <dbReference type="RuleBase" id="RU361154"/>
    </source>
</evidence>